<evidence type="ECO:0000256" key="4">
    <source>
        <dbReference type="ARBA" id="ARBA00022777"/>
    </source>
</evidence>
<keyword evidence="5" id="KW-0067">ATP-binding</keyword>
<keyword evidence="2" id="KW-0808">Transferase</keyword>
<keyword evidence="4" id="KW-0418">Kinase</keyword>
<feature type="domain" description="Protein kinase" evidence="6">
    <location>
        <begin position="1"/>
        <end position="133"/>
    </location>
</feature>
<dbReference type="PROSITE" id="PS50011">
    <property type="entry name" value="PROTEIN_KINASE_DOM"/>
    <property type="match status" value="1"/>
</dbReference>
<proteinExistence type="predicted"/>
<evidence type="ECO:0000259" key="6">
    <source>
        <dbReference type="PROSITE" id="PS50011"/>
    </source>
</evidence>
<evidence type="ECO:0000313" key="7">
    <source>
        <dbReference type="EMBL" id="KAK8840998.1"/>
    </source>
</evidence>
<evidence type="ECO:0000256" key="3">
    <source>
        <dbReference type="ARBA" id="ARBA00022741"/>
    </source>
</evidence>
<keyword evidence="1" id="KW-0723">Serine/threonine-protein kinase</keyword>
<accession>A0ABR2H468</accession>
<sequence length="133" mass="16063">MHPFLPRFYGEIQDSKYNCIVIEFIRGKTLDGYDISTLKFNEKIKIIFEIIMTIRYFRQKKLIYRDLKPDNVMIDESKNAILIDFDRLIEYESFTFESEQILDFASNFYDPEININKKFTYKSDEYSIGMMLK</sequence>
<dbReference type="PROSITE" id="PS00108">
    <property type="entry name" value="PROTEIN_KINASE_ST"/>
    <property type="match status" value="1"/>
</dbReference>
<dbReference type="Pfam" id="PF00069">
    <property type="entry name" value="Pkinase"/>
    <property type="match status" value="1"/>
</dbReference>
<dbReference type="InterPro" id="IPR011009">
    <property type="entry name" value="Kinase-like_dom_sf"/>
</dbReference>
<dbReference type="SUPFAM" id="SSF56112">
    <property type="entry name" value="Protein kinase-like (PK-like)"/>
    <property type="match status" value="1"/>
</dbReference>
<dbReference type="PANTHER" id="PTHR24353">
    <property type="entry name" value="CYCLIC NUCLEOTIDE-DEPENDENT PROTEIN KINASE"/>
    <property type="match status" value="1"/>
</dbReference>
<dbReference type="PANTHER" id="PTHR24353:SF37">
    <property type="entry name" value="CAMP-DEPENDENT PROTEIN KINASE CATALYTIC SUBUNIT PRKX"/>
    <property type="match status" value="1"/>
</dbReference>
<name>A0ABR2H468_9EUKA</name>
<dbReference type="InterPro" id="IPR000719">
    <property type="entry name" value="Prot_kinase_dom"/>
</dbReference>
<protein>
    <recommendedName>
        <fullName evidence="6">Protein kinase domain-containing protein</fullName>
    </recommendedName>
</protein>
<keyword evidence="8" id="KW-1185">Reference proteome</keyword>
<evidence type="ECO:0000256" key="5">
    <source>
        <dbReference type="ARBA" id="ARBA00022840"/>
    </source>
</evidence>
<dbReference type="Proteomes" id="UP001470230">
    <property type="component" value="Unassembled WGS sequence"/>
</dbReference>
<evidence type="ECO:0000256" key="1">
    <source>
        <dbReference type="ARBA" id="ARBA00022527"/>
    </source>
</evidence>
<dbReference type="InterPro" id="IPR008271">
    <property type="entry name" value="Ser/Thr_kinase_AS"/>
</dbReference>
<reference evidence="7 8" key="1">
    <citation type="submission" date="2024-04" db="EMBL/GenBank/DDBJ databases">
        <title>Tritrichomonas musculus Genome.</title>
        <authorList>
            <person name="Alves-Ferreira E."/>
            <person name="Grigg M."/>
            <person name="Lorenzi H."/>
            <person name="Galac M."/>
        </authorList>
    </citation>
    <scope>NUCLEOTIDE SEQUENCE [LARGE SCALE GENOMIC DNA]</scope>
    <source>
        <strain evidence="7 8">EAF2021</strain>
    </source>
</reference>
<gene>
    <name evidence="7" type="ORF">M9Y10_027835</name>
</gene>
<dbReference type="Gene3D" id="1.10.510.10">
    <property type="entry name" value="Transferase(Phosphotransferase) domain 1"/>
    <property type="match status" value="1"/>
</dbReference>
<evidence type="ECO:0000256" key="2">
    <source>
        <dbReference type="ARBA" id="ARBA00022679"/>
    </source>
</evidence>
<comment type="caution">
    <text evidence="7">The sequence shown here is derived from an EMBL/GenBank/DDBJ whole genome shotgun (WGS) entry which is preliminary data.</text>
</comment>
<keyword evidence="3" id="KW-0547">Nucleotide-binding</keyword>
<dbReference type="EMBL" id="JAPFFF010000043">
    <property type="protein sequence ID" value="KAK8840998.1"/>
    <property type="molecule type" value="Genomic_DNA"/>
</dbReference>
<evidence type="ECO:0000313" key="8">
    <source>
        <dbReference type="Proteomes" id="UP001470230"/>
    </source>
</evidence>
<organism evidence="7 8">
    <name type="scientific">Tritrichomonas musculus</name>
    <dbReference type="NCBI Taxonomy" id="1915356"/>
    <lineage>
        <taxon>Eukaryota</taxon>
        <taxon>Metamonada</taxon>
        <taxon>Parabasalia</taxon>
        <taxon>Tritrichomonadida</taxon>
        <taxon>Tritrichomonadidae</taxon>
        <taxon>Tritrichomonas</taxon>
    </lineage>
</organism>